<dbReference type="SUPFAM" id="SSF49879">
    <property type="entry name" value="SMAD/FHA domain"/>
    <property type="match status" value="1"/>
</dbReference>
<protein>
    <recommendedName>
        <fullName evidence="2">PBZ-type domain-containing protein</fullName>
    </recommendedName>
</protein>
<proteinExistence type="predicted"/>
<dbReference type="EMBL" id="MU825891">
    <property type="protein sequence ID" value="KAJ7384073.1"/>
    <property type="molecule type" value="Genomic_DNA"/>
</dbReference>
<feature type="compositionally biased region" description="Acidic residues" evidence="1">
    <location>
        <begin position="460"/>
        <end position="471"/>
    </location>
</feature>
<keyword evidence="4" id="KW-1185">Reference proteome</keyword>
<dbReference type="GO" id="GO:0003906">
    <property type="term" value="F:DNA-(apurinic or apyrimidinic site) endonuclease activity"/>
    <property type="evidence" value="ECO:0007669"/>
    <property type="project" value="InterPro"/>
</dbReference>
<evidence type="ECO:0000313" key="4">
    <source>
        <dbReference type="Proteomes" id="UP001163046"/>
    </source>
</evidence>
<feature type="domain" description="PBZ-type" evidence="2">
    <location>
        <begin position="434"/>
        <end position="455"/>
    </location>
</feature>
<feature type="compositionally biased region" description="Low complexity" evidence="1">
    <location>
        <begin position="299"/>
        <end position="312"/>
    </location>
</feature>
<evidence type="ECO:0000256" key="1">
    <source>
        <dbReference type="SAM" id="MobiDB-lite"/>
    </source>
</evidence>
<dbReference type="InterPro" id="IPR019406">
    <property type="entry name" value="APLF_PBZ"/>
</dbReference>
<feature type="domain" description="PBZ-type" evidence="2">
    <location>
        <begin position="484"/>
        <end position="507"/>
    </location>
</feature>
<feature type="compositionally biased region" description="Acidic residues" evidence="1">
    <location>
        <begin position="317"/>
        <end position="327"/>
    </location>
</feature>
<dbReference type="Gene3D" id="2.60.200.20">
    <property type="match status" value="1"/>
</dbReference>
<accession>A0A9X0D384</accession>
<sequence>MDSNEEPPADVDQIFVGIHLVSDHVAFYCYYETAVEMATFLLRPQNGGKDIAIPSGKTTIGRGPFLGVSDKRVSRSHAVLELTDGKLTVLPLHTNPTFYKASEKDKFVTLKKDETKDLVNGNAISLLPDILCFEVICEGSLNKNGVTKEHAEISKSKATDDLPSVTRCQEKPSTSLKVSTESFLDEFLDDKPSSRTIAAAVTQDTSADVSINDSKESFEHTATSSSSFVSKKETNSPSKPLVEPAPLLQKTRKLPSWLMQSTSETKSPVKKAAGNKKGKTPAASQATEKKAVPSNKGGKTTQKSTSAAQQKQKISDSDEDFMASDDEGEKRSQPKTKGKVTPKERTSTNIDNSDEDIRPPANKKTKRKRELESESDDENVPLRPEKKQDVKPGKPVSRDDSSGSTDDEDVQPASKKSVEAKTPEKGKSKISKLPLCPYGNKCYRKHPAHFKEYSHHANDSNDDGDDDDEGGEAAAAAEDSDDDRPACPYGTSCYRRNPQHKRDFKHTETIGRPKRKKTKHKSVLDDTSDDDGPNTYDHNDSFLDEDASDAKGAVAVTQGQKTLIGSHKEMMMTTMKMSMNC</sequence>
<dbReference type="Pfam" id="PF10283">
    <property type="entry name" value="zf-CCHH"/>
    <property type="match status" value="2"/>
</dbReference>
<evidence type="ECO:0000259" key="2">
    <source>
        <dbReference type="Pfam" id="PF10283"/>
    </source>
</evidence>
<organism evidence="3 4">
    <name type="scientific">Desmophyllum pertusum</name>
    <dbReference type="NCBI Taxonomy" id="174260"/>
    <lineage>
        <taxon>Eukaryota</taxon>
        <taxon>Metazoa</taxon>
        <taxon>Cnidaria</taxon>
        <taxon>Anthozoa</taxon>
        <taxon>Hexacorallia</taxon>
        <taxon>Scleractinia</taxon>
        <taxon>Caryophylliina</taxon>
        <taxon>Caryophylliidae</taxon>
        <taxon>Desmophyllum</taxon>
    </lineage>
</organism>
<dbReference type="GO" id="GO:0035861">
    <property type="term" value="C:site of double-strand break"/>
    <property type="evidence" value="ECO:0007669"/>
    <property type="project" value="TreeGrafter"/>
</dbReference>
<dbReference type="Proteomes" id="UP001163046">
    <property type="component" value="Unassembled WGS sequence"/>
</dbReference>
<feature type="compositionally biased region" description="Basic and acidic residues" evidence="1">
    <location>
        <begin position="383"/>
        <end position="401"/>
    </location>
</feature>
<feature type="compositionally biased region" description="Polar residues" evidence="1">
    <location>
        <begin position="220"/>
        <end position="229"/>
    </location>
</feature>
<feature type="region of interest" description="Disordered" evidence="1">
    <location>
        <begin position="218"/>
        <end position="438"/>
    </location>
</feature>
<feature type="compositionally biased region" description="Basic and acidic residues" evidence="1">
    <location>
        <begin position="416"/>
        <end position="427"/>
    </location>
</feature>
<dbReference type="GO" id="GO:0006302">
    <property type="term" value="P:double-strand break repair"/>
    <property type="evidence" value="ECO:0007669"/>
    <property type="project" value="InterPro"/>
</dbReference>
<dbReference type="InterPro" id="IPR039253">
    <property type="entry name" value="APLF"/>
</dbReference>
<dbReference type="PANTHER" id="PTHR21315:SF2">
    <property type="entry name" value="APRATAXIN AND PNK-LIKE FACTOR"/>
    <property type="match status" value="1"/>
</dbReference>
<dbReference type="GO" id="GO:0008408">
    <property type="term" value="F:3'-5' exonuclease activity"/>
    <property type="evidence" value="ECO:0007669"/>
    <property type="project" value="InterPro"/>
</dbReference>
<dbReference type="AlphaFoldDB" id="A0A9X0D384"/>
<reference evidence="3" key="1">
    <citation type="submission" date="2023-01" db="EMBL/GenBank/DDBJ databases">
        <title>Genome assembly of the deep-sea coral Lophelia pertusa.</title>
        <authorList>
            <person name="Herrera S."/>
            <person name="Cordes E."/>
        </authorList>
    </citation>
    <scope>NUCLEOTIDE SEQUENCE</scope>
    <source>
        <strain evidence="3">USNM1676648</strain>
        <tissue evidence="3">Polyp</tissue>
    </source>
</reference>
<dbReference type="FunFam" id="2.60.200.20:FF:000061">
    <property type="entry name" value="Zgc:165656 protein"/>
    <property type="match status" value="1"/>
</dbReference>
<evidence type="ECO:0000313" key="3">
    <source>
        <dbReference type="EMBL" id="KAJ7384073.1"/>
    </source>
</evidence>
<dbReference type="GO" id="GO:0005634">
    <property type="term" value="C:nucleus"/>
    <property type="evidence" value="ECO:0007669"/>
    <property type="project" value="TreeGrafter"/>
</dbReference>
<dbReference type="OrthoDB" id="10256774at2759"/>
<name>A0A9X0D384_9CNID</name>
<dbReference type="CDD" id="cd22717">
    <property type="entry name" value="FHA_APLF"/>
    <property type="match status" value="1"/>
</dbReference>
<dbReference type="PANTHER" id="PTHR21315">
    <property type="entry name" value="APRATAXIN AND PNK-LIKE FACTOR-RELATED"/>
    <property type="match status" value="1"/>
</dbReference>
<feature type="compositionally biased region" description="Basic residues" evidence="1">
    <location>
        <begin position="512"/>
        <end position="521"/>
    </location>
</feature>
<dbReference type="InterPro" id="IPR008984">
    <property type="entry name" value="SMAD_FHA_dom_sf"/>
</dbReference>
<gene>
    <name evidence="3" type="ORF">OS493_024087</name>
</gene>
<comment type="caution">
    <text evidence="3">The sequence shown here is derived from an EMBL/GenBank/DDBJ whole genome shotgun (WGS) entry which is preliminary data.</text>
</comment>
<feature type="region of interest" description="Disordered" evidence="1">
    <location>
        <begin position="453"/>
        <end position="550"/>
    </location>
</feature>